<sequence length="233" mass="27351">MRVFEEDDDDSFRSPDTIAHPLPAYNYAVFFREYRKTCLATIALFTVAFSMYLWRWLRLQQEEQFHHDWLNDSVFKKILRRIFLKSSSTSMNGDSCDTSSMDWEINDSFDRGSIIDDDSGIQDISSKIPKSELQEIKHTKDSFILKKHMETWSSEQDEAVFSLSELHGKLATADLRARAKKLEKVMTEGERREEQLAQQKQLESICELIMQKPEKFGVHDKSEIMEQMKLYAI</sequence>
<keyword evidence="1" id="KW-0812">Transmembrane</keyword>
<dbReference type="AlphaFoldDB" id="A0A0N5CWQ7"/>
<dbReference type="Pfam" id="PF25473">
    <property type="entry name" value="MXRA7_helical"/>
    <property type="match status" value="1"/>
</dbReference>
<evidence type="ECO:0000256" key="1">
    <source>
        <dbReference type="SAM" id="Phobius"/>
    </source>
</evidence>
<feature type="domain" description="Matrix-remodeling-associated protein 7 helical" evidence="2">
    <location>
        <begin position="171"/>
        <end position="232"/>
    </location>
</feature>
<evidence type="ECO:0000313" key="3">
    <source>
        <dbReference type="EMBL" id="VDN01937.1"/>
    </source>
</evidence>
<gene>
    <name evidence="3" type="ORF">TCLT_LOCUS4775</name>
</gene>
<feature type="transmembrane region" description="Helical" evidence="1">
    <location>
        <begin position="38"/>
        <end position="57"/>
    </location>
</feature>
<name>A0A0N5CWQ7_THECL</name>
<dbReference type="Proteomes" id="UP000276776">
    <property type="component" value="Unassembled WGS sequence"/>
</dbReference>
<accession>A0A0N5CWQ7</accession>
<dbReference type="OrthoDB" id="5983600at2759"/>
<protein>
    <recommendedName>
        <fullName evidence="2">Matrix-remodeling-associated protein 7 helical domain-containing protein</fullName>
    </recommendedName>
</protein>
<evidence type="ECO:0000259" key="2">
    <source>
        <dbReference type="Pfam" id="PF25473"/>
    </source>
</evidence>
<reference evidence="5" key="1">
    <citation type="submission" date="2017-02" db="UniProtKB">
        <authorList>
            <consortium name="WormBaseParasite"/>
        </authorList>
    </citation>
    <scope>IDENTIFICATION</scope>
</reference>
<keyword evidence="4" id="KW-1185">Reference proteome</keyword>
<dbReference type="PANTHER" id="PTHR21845:SF2">
    <property type="entry name" value="MATRIX-REMODELING-ASSOCIATED PROTEIN 7"/>
    <property type="match status" value="1"/>
</dbReference>
<evidence type="ECO:0000313" key="4">
    <source>
        <dbReference type="Proteomes" id="UP000276776"/>
    </source>
</evidence>
<dbReference type="WBParaSite" id="TCLT_0000478601-mRNA-1">
    <property type="protein sequence ID" value="TCLT_0000478601-mRNA-1"/>
    <property type="gene ID" value="TCLT_0000478601"/>
</dbReference>
<evidence type="ECO:0000313" key="5">
    <source>
        <dbReference type="WBParaSite" id="TCLT_0000478601-mRNA-1"/>
    </source>
</evidence>
<keyword evidence="1" id="KW-0472">Membrane</keyword>
<organism evidence="5">
    <name type="scientific">Thelazia callipaeda</name>
    <name type="common">Oriental eyeworm</name>
    <name type="synonym">Parasitic nematode</name>
    <dbReference type="NCBI Taxonomy" id="103827"/>
    <lineage>
        <taxon>Eukaryota</taxon>
        <taxon>Metazoa</taxon>
        <taxon>Ecdysozoa</taxon>
        <taxon>Nematoda</taxon>
        <taxon>Chromadorea</taxon>
        <taxon>Rhabditida</taxon>
        <taxon>Spirurina</taxon>
        <taxon>Spiruromorpha</taxon>
        <taxon>Thelazioidea</taxon>
        <taxon>Thelaziidae</taxon>
        <taxon>Thelazia</taxon>
    </lineage>
</organism>
<dbReference type="PANTHER" id="PTHR21845">
    <property type="entry name" value="TRANSMEMBRANE ANCHOR PROTEIN 1"/>
    <property type="match status" value="1"/>
</dbReference>
<proteinExistence type="predicted"/>
<dbReference type="InterPro" id="IPR057534">
    <property type="entry name" value="MXRA7_helical"/>
</dbReference>
<keyword evidence="1" id="KW-1133">Transmembrane helix</keyword>
<dbReference type="EMBL" id="UYYF01004303">
    <property type="protein sequence ID" value="VDN01937.1"/>
    <property type="molecule type" value="Genomic_DNA"/>
</dbReference>
<reference evidence="3 4" key="2">
    <citation type="submission" date="2018-11" db="EMBL/GenBank/DDBJ databases">
        <authorList>
            <consortium name="Pathogen Informatics"/>
        </authorList>
    </citation>
    <scope>NUCLEOTIDE SEQUENCE [LARGE SCALE GENOMIC DNA]</scope>
</reference>
<dbReference type="InterPro" id="IPR026622">
    <property type="entry name" value="Mxra7"/>
</dbReference>